<evidence type="ECO:0000256" key="4">
    <source>
        <dbReference type="ARBA" id="ARBA00023004"/>
    </source>
</evidence>
<dbReference type="EMBL" id="JBHTEF010000001">
    <property type="protein sequence ID" value="MFC7581510.1"/>
    <property type="molecule type" value="Genomic_DNA"/>
</dbReference>
<dbReference type="Gene3D" id="2.60.120.260">
    <property type="entry name" value="Galactose-binding domain-like"/>
    <property type="match status" value="1"/>
</dbReference>
<dbReference type="RefSeq" id="WP_380974885.1">
    <property type="nucleotide sequence ID" value="NZ_JBHTEF010000001.1"/>
</dbReference>
<dbReference type="InterPro" id="IPR000421">
    <property type="entry name" value="FA58C"/>
</dbReference>
<feature type="domain" description="F5/8 type C" evidence="7">
    <location>
        <begin position="652"/>
        <end position="771"/>
    </location>
</feature>
<evidence type="ECO:0000256" key="6">
    <source>
        <dbReference type="SAM" id="MobiDB-lite"/>
    </source>
</evidence>
<sequence>MKTIEETYDVVVCGGGLAGVSAAVASARHGARTCLVQDRPVLGGNSSSEIRVTPHGAAAFHAYARETGIVSEALTAERAANHEPIMENGWTNSVWDLTLYDLVTRTRGLTVHLNTTVEEVKSEGQEIREVVARVANAETALRLRAREFIDCTGDGTVGDLAGARSMSGTEARSEFNEPHAPEEPSEEVMGSSLHFKTIDVGHPVPFAAPEWAVRYDDPSFFYEGGRVPKTLRSGYWWIEIGPPWDTLHDNEALRHELTRHVLGIWDYIKNRDPQLRARARNLALDWVGQVPGKRETRRLIGRSILTENDLIGRAVFDDEVAYGGWYVDLHTLGGLLAENSEPLNARHLDPTTEYAVKTYVGPFGIPLSILVSRDVANLLMAGRDVSATHAALGSIRVMSTCALMGQAAGTTAAVAIRHGVGLESARRDHIAEIQQILLRDGCFLPNVRNADPLDLARSASVSASSQELLRGTGPFSPSRLADLGQWTDHPVYPYSGVLERRCAQWIALGTRPRLDAVEVCLSNSTSAPRPIRARLFVVDGIWDYRVDPGDPVAQTVLEAPPGGPQWVRWDLGGGVDPSSLPANGYVRVDLDADPDVEWHVSEDVVPANLAAYEAQPGRYRRFAGGASLSFRVEPPQDCFSPDNVISGVTRPSESTNLWRSDPVDPLPQWLQLEWPAPQTIAQIQLTFEGQLLREYHAYPPFYRDPQVSADYEIQVRRSGRWVPVSAARRNFATRVVHDLAEPVSADALRVVVQATNGDASAGIFEVRCYADAVCAPTPFGPHTGSPESCLPNGGRGGQWQDNRRHSHEEARAS</sequence>
<dbReference type="Gene3D" id="3.50.50.60">
    <property type="entry name" value="FAD/NAD(P)-binding domain"/>
    <property type="match status" value="1"/>
</dbReference>
<dbReference type="SUPFAM" id="SSF49785">
    <property type="entry name" value="Galactose-binding domain-like"/>
    <property type="match status" value="1"/>
</dbReference>
<feature type="compositionally biased region" description="Basic and acidic residues" evidence="6">
    <location>
        <begin position="801"/>
        <end position="813"/>
    </location>
</feature>
<keyword evidence="5" id="KW-0411">Iron-sulfur</keyword>
<dbReference type="PANTHER" id="PTHR43498">
    <property type="entry name" value="FERREDOXIN:COB-COM HETERODISULFIDE REDUCTASE SUBUNIT A"/>
    <property type="match status" value="1"/>
</dbReference>
<dbReference type="InterPro" id="IPR008979">
    <property type="entry name" value="Galactose-bd-like_sf"/>
</dbReference>
<comment type="caution">
    <text evidence="8">The sequence shown here is derived from an EMBL/GenBank/DDBJ whole genome shotgun (WGS) entry which is preliminary data.</text>
</comment>
<proteinExistence type="predicted"/>
<name>A0ABW2SNQ0_9ACTO</name>
<evidence type="ECO:0000256" key="2">
    <source>
        <dbReference type="ARBA" id="ARBA00022723"/>
    </source>
</evidence>
<feature type="region of interest" description="Disordered" evidence="6">
    <location>
        <begin position="160"/>
        <end position="189"/>
    </location>
</feature>
<dbReference type="PROSITE" id="PS50022">
    <property type="entry name" value="FA58C_3"/>
    <property type="match status" value="1"/>
</dbReference>
<dbReference type="Proteomes" id="UP001596527">
    <property type="component" value="Unassembled WGS sequence"/>
</dbReference>
<evidence type="ECO:0000256" key="3">
    <source>
        <dbReference type="ARBA" id="ARBA00023002"/>
    </source>
</evidence>
<evidence type="ECO:0000313" key="8">
    <source>
        <dbReference type="EMBL" id="MFC7581510.1"/>
    </source>
</evidence>
<evidence type="ECO:0000256" key="1">
    <source>
        <dbReference type="ARBA" id="ARBA00022485"/>
    </source>
</evidence>
<keyword evidence="4" id="KW-0408">Iron</keyword>
<gene>
    <name evidence="8" type="ORF">ACFQWG_09925</name>
</gene>
<protein>
    <submittedName>
        <fullName evidence="8">FAD-dependent oxidoreductase</fullName>
    </submittedName>
</protein>
<dbReference type="InterPro" id="IPR036188">
    <property type="entry name" value="FAD/NAD-bd_sf"/>
</dbReference>
<dbReference type="Pfam" id="PF12831">
    <property type="entry name" value="FAD_oxidored"/>
    <property type="match status" value="1"/>
</dbReference>
<keyword evidence="3" id="KW-0560">Oxidoreductase</keyword>
<feature type="region of interest" description="Disordered" evidence="6">
    <location>
        <begin position="781"/>
        <end position="813"/>
    </location>
</feature>
<feature type="compositionally biased region" description="Basic and acidic residues" evidence="6">
    <location>
        <begin position="171"/>
        <end position="182"/>
    </location>
</feature>
<evidence type="ECO:0000259" key="7">
    <source>
        <dbReference type="PROSITE" id="PS50022"/>
    </source>
</evidence>
<dbReference type="SUPFAM" id="SSF51905">
    <property type="entry name" value="FAD/NAD(P)-binding domain"/>
    <property type="match status" value="1"/>
</dbReference>
<dbReference type="InterPro" id="IPR039650">
    <property type="entry name" value="HdrA-like"/>
</dbReference>
<evidence type="ECO:0000313" key="9">
    <source>
        <dbReference type="Proteomes" id="UP001596527"/>
    </source>
</evidence>
<dbReference type="PANTHER" id="PTHR43498:SF1">
    <property type="entry name" value="COB--COM HETERODISULFIDE REDUCTASE IRON-SULFUR SUBUNIT A"/>
    <property type="match status" value="1"/>
</dbReference>
<evidence type="ECO:0000256" key="5">
    <source>
        <dbReference type="ARBA" id="ARBA00023014"/>
    </source>
</evidence>
<reference evidence="9" key="1">
    <citation type="journal article" date="2019" name="Int. J. Syst. Evol. Microbiol.">
        <title>The Global Catalogue of Microorganisms (GCM) 10K type strain sequencing project: providing services to taxonomists for standard genome sequencing and annotation.</title>
        <authorList>
            <consortium name="The Broad Institute Genomics Platform"/>
            <consortium name="The Broad Institute Genome Sequencing Center for Infectious Disease"/>
            <person name="Wu L."/>
            <person name="Ma J."/>
        </authorList>
    </citation>
    <scope>NUCLEOTIDE SEQUENCE [LARGE SCALE GENOMIC DNA]</scope>
    <source>
        <strain evidence="9">CCUG 56698</strain>
    </source>
</reference>
<keyword evidence="1" id="KW-0004">4Fe-4S</keyword>
<keyword evidence="9" id="KW-1185">Reference proteome</keyword>
<keyword evidence="2" id="KW-0479">Metal-binding</keyword>
<accession>A0ABW2SNQ0</accession>
<organism evidence="8 9">
    <name type="scientific">Schaalia naturae</name>
    <dbReference type="NCBI Taxonomy" id="635203"/>
    <lineage>
        <taxon>Bacteria</taxon>
        <taxon>Bacillati</taxon>
        <taxon>Actinomycetota</taxon>
        <taxon>Actinomycetes</taxon>
        <taxon>Actinomycetales</taxon>
        <taxon>Actinomycetaceae</taxon>
        <taxon>Schaalia</taxon>
    </lineage>
</organism>